<organism evidence="2 3">
    <name type="scientific">Penicillium cosmopolitanum</name>
    <dbReference type="NCBI Taxonomy" id="1131564"/>
    <lineage>
        <taxon>Eukaryota</taxon>
        <taxon>Fungi</taxon>
        <taxon>Dikarya</taxon>
        <taxon>Ascomycota</taxon>
        <taxon>Pezizomycotina</taxon>
        <taxon>Eurotiomycetes</taxon>
        <taxon>Eurotiomycetidae</taxon>
        <taxon>Eurotiales</taxon>
        <taxon>Aspergillaceae</taxon>
        <taxon>Penicillium</taxon>
    </lineage>
</organism>
<dbReference type="GeneID" id="81368580"/>
<reference evidence="2" key="1">
    <citation type="submission" date="2022-12" db="EMBL/GenBank/DDBJ databases">
        <authorList>
            <person name="Petersen C."/>
        </authorList>
    </citation>
    <scope>NUCLEOTIDE SEQUENCE</scope>
    <source>
        <strain evidence="2">IBT 29677</strain>
    </source>
</reference>
<dbReference type="Proteomes" id="UP001147747">
    <property type="component" value="Unassembled WGS sequence"/>
</dbReference>
<reference evidence="2" key="2">
    <citation type="journal article" date="2023" name="IMA Fungus">
        <title>Comparative genomic study of the Penicillium genus elucidates a diverse pangenome and 15 lateral gene transfer events.</title>
        <authorList>
            <person name="Petersen C."/>
            <person name="Sorensen T."/>
            <person name="Nielsen M.R."/>
            <person name="Sondergaard T.E."/>
            <person name="Sorensen J.L."/>
            <person name="Fitzpatrick D.A."/>
            <person name="Frisvad J.C."/>
            <person name="Nielsen K.L."/>
        </authorList>
    </citation>
    <scope>NUCLEOTIDE SEQUENCE</scope>
    <source>
        <strain evidence="2">IBT 29677</strain>
    </source>
</reference>
<feature type="compositionally biased region" description="Polar residues" evidence="1">
    <location>
        <begin position="26"/>
        <end position="39"/>
    </location>
</feature>
<name>A0A9W9W1F7_9EURO</name>
<sequence>MPFPGTPSPFRLSRRQPSTRRGAGPQFSNSPRFLLSQSTPKKHNDLEIDDEGDNDAPASTARASRTPAPSRNSLPQPHRQRDVIEDSDDDEAYTEEGILRSERDREDAVDDAINSTPPGEPATPGPLDLEFDAVFAPERDGKKRRRLETNERLSLGQKLAQQGALPPLSPESRPRPSISLDSPAPQPTPSAMPREIALQGTPAPRTKFIGPGISTPGTSNTPFRSKPRFMLSTKKPPNTQPTFRGETPFASQPGSPPERRRPTFILPRSPSPSAAAEYIPAPFSPSSRALRRRGRPRAGAETYAPGGMAAEVRSWILEMGSKRDAISAPTLQPSQARDMRRYLLAARVIHANQTVLSSSGPLAFIQAEKIVDGSQSERDEREIIHIMTMGLPRSKPPSRGIDQRAETAQAVIQTGDLLGIHKGLAWNLELHGFQQLSSLPYPVEMPGSLSLESGASSSFKKEWLIAMEWDILEA</sequence>
<evidence type="ECO:0000256" key="1">
    <source>
        <dbReference type="SAM" id="MobiDB-lite"/>
    </source>
</evidence>
<feature type="compositionally biased region" description="Acidic residues" evidence="1">
    <location>
        <begin position="85"/>
        <end position="94"/>
    </location>
</feature>
<protein>
    <submittedName>
        <fullName evidence="2">Uncharacterized protein</fullName>
    </submittedName>
</protein>
<comment type="caution">
    <text evidence="2">The sequence shown here is derived from an EMBL/GenBank/DDBJ whole genome shotgun (WGS) entry which is preliminary data.</text>
</comment>
<feature type="compositionally biased region" description="Polar residues" evidence="1">
    <location>
        <begin position="61"/>
        <end position="75"/>
    </location>
</feature>
<evidence type="ECO:0000313" key="2">
    <source>
        <dbReference type="EMBL" id="KAJ5396850.1"/>
    </source>
</evidence>
<proteinExistence type="predicted"/>
<accession>A0A9W9W1F7</accession>
<dbReference type="EMBL" id="JAPZBU010000006">
    <property type="protein sequence ID" value="KAJ5396850.1"/>
    <property type="molecule type" value="Genomic_DNA"/>
</dbReference>
<dbReference type="OrthoDB" id="5389296at2759"/>
<feature type="compositionally biased region" description="Basic and acidic residues" evidence="1">
    <location>
        <begin position="97"/>
        <end position="106"/>
    </location>
</feature>
<gene>
    <name evidence="2" type="ORF">N7509_004963</name>
</gene>
<dbReference type="RefSeq" id="XP_056488902.1">
    <property type="nucleotide sequence ID" value="XM_056629600.1"/>
</dbReference>
<evidence type="ECO:0000313" key="3">
    <source>
        <dbReference type="Proteomes" id="UP001147747"/>
    </source>
</evidence>
<feature type="compositionally biased region" description="Basic and acidic residues" evidence="1">
    <location>
        <begin position="137"/>
        <end position="151"/>
    </location>
</feature>
<dbReference type="AlphaFoldDB" id="A0A9W9W1F7"/>
<feature type="region of interest" description="Disordered" evidence="1">
    <location>
        <begin position="1"/>
        <end position="292"/>
    </location>
</feature>
<keyword evidence="3" id="KW-1185">Reference proteome</keyword>